<keyword evidence="1" id="KW-0812">Transmembrane</keyword>
<sequence length="60" mass="6328">MGLRSTWQENQQVRRGVMGAIAGSVAGITAASLGGGLFYRYGVAIFIGIVVFIALKLLLD</sequence>
<feature type="transmembrane region" description="Helical" evidence="1">
    <location>
        <begin position="38"/>
        <end position="59"/>
    </location>
</feature>
<evidence type="ECO:0000313" key="3">
    <source>
        <dbReference type="Proteomes" id="UP000236584"/>
    </source>
</evidence>
<dbReference type="GeneID" id="35592933"/>
<keyword evidence="1" id="KW-1133">Transmembrane helix</keyword>
<name>A0A2I8VKB9_9EURY</name>
<accession>A0A2I8VKB9</accession>
<dbReference type="AlphaFoldDB" id="A0A2I8VKB9"/>
<dbReference type="KEGG" id="srub:C2R22_12540"/>
<dbReference type="Proteomes" id="UP000236584">
    <property type="component" value="Chromosome"/>
</dbReference>
<organism evidence="2 3">
    <name type="scientific">Salinigranum rubrum</name>
    <dbReference type="NCBI Taxonomy" id="755307"/>
    <lineage>
        <taxon>Archaea</taxon>
        <taxon>Methanobacteriati</taxon>
        <taxon>Methanobacteriota</taxon>
        <taxon>Stenosarchaea group</taxon>
        <taxon>Halobacteria</taxon>
        <taxon>Halobacteriales</taxon>
        <taxon>Haloferacaceae</taxon>
        <taxon>Salinigranum</taxon>
    </lineage>
</organism>
<protein>
    <submittedName>
        <fullName evidence="2">Uncharacterized protein</fullName>
    </submittedName>
</protein>
<keyword evidence="3" id="KW-1185">Reference proteome</keyword>
<evidence type="ECO:0000313" key="2">
    <source>
        <dbReference type="EMBL" id="AUV82368.1"/>
    </source>
</evidence>
<keyword evidence="1" id="KW-0472">Membrane</keyword>
<proteinExistence type="predicted"/>
<feature type="transmembrane region" description="Helical" evidence="1">
    <location>
        <begin position="12"/>
        <end position="32"/>
    </location>
</feature>
<dbReference type="EMBL" id="CP026309">
    <property type="protein sequence ID" value="AUV82368.1"/>
    <property type="molecule type" value="Genomic_DNA"/>
</dbReference>
<dbReference type="RefSeq" id="WP_103426057.1">
    <property type="nucleotide sequence ID" value="NZ_CP026309.1"/>
</dbReference>
<dbReference type="OrthoDB" id="378362at2157"/>
<gene>
    <name evidence="2" type="ORF">C2R22_12540</name>
</gene>
<evidence type="ECO:0000256" key="1">
    <source>
        <dbReference type="SAM" id="Phobius"/>
    </source>
</evidence>
<reference evidence="2 3" key="1">
    <citation type="submission" date="2018-01" db="EMBL/GenBank/DDBJ databases">
        <title>Complete genome sequence of Salinigranum rubrum GX10T, an extremely halophilic archaeon isolated from a marine solar saltern.</title>
        <authorList>
            <person name="Han S."/>
        </authorList>
    </citation>
    <scope>NUCLEOTIDE SEQUENCE [LARGE SCALE GENOMIC DNA]</scope>
    <source>
        <strain evidence="2 3">GX10</strain>
    </source>
</reference>